<dbReference type="GO" id="GO:0031397">
    <property type="term" value="P:negative regulation of protein ubiquitination"/>
    <property type="evidence" value="ECO:0007669"/>
    <property type="project" value="TreeGrafter"/>
</dbReference>
<dbReference type="InterPro" id="IPR012336">
    <property type="entry name" value="Thioredoxin-like_fold"/>
</dbReference>
<comment type="caution">
    <text evidence="2">The sequence shown here is derived from an EMBL/GenBank/DDBJ whole genome shotgun (WGS) entry which is preliminary data.</text>
</comment>
<dbReference type="Proteomes" id="UP000682733">
    <property type="component" value="Unassembled WGS sequence"/>
</dbReference>
<dbReference type="GO" id="GO:0004791">
    <property type="term" value="F:thioredoxin-disulfide reductase (NADPH) activity"/>
    <property type="evidence" value="ECO:0007669"/>
    <property type="project" value="TreeGrafter"/>
</dbReference>
<dbReference type="InterPro" id="IPR036249">
    <property type="entry name" value="Thioredoxin-like_sf"/>
</dbReference>
<reference evidence="2" key="1">
    <citation type="submission" date="2021-02" db="EMBL/GenBank/DDBJ databases">
        <authorList>
            <person name="Nowell W R."/>
        </authorList>
    </citation>
    <scope>NUCLEOTIDE SEQUENCE</scope>
</reference>
<feature type="domain" description="Thioredoxin" evidence="1">
    <location>
        <begin position="6"/>
        <end position="152"/>
    </location>
</feature>
<sequence>MAGVALLVGDNIINKSGEIIDLKSEQYSGKIIGLYFAAHWCPPCREFTPLLAEFYNKYHESKKLEIIFISSDRDIESYRGYYDNMPWLSLEYKNREKSKELTKTFRVTGIPALILLDGDTGEIICETARSKVQSDSNGRDFPWKSTGHSNKSVCVIF</sequence>
<dbReference type="AlphaFoldDB" id="A0A815TA80"/>
<dbReference type="Pfam" id="PF13905">
    <property type="entry name" value="Thioredoxin_8"/>
    <property type="match status" value="1"/>
</dbReference>
<dbReference type="GO" id="GO:0005634">
    <property type="term" value="C:nucleus"/>
    <property type="evidence" value="ECO:0007669"/>
    <property type="project" value="TreeGrafter"/>
</dbReference>
<dbReference type="EMBL" id="CAJOBA010067935">
    <property type="protein sequence ID" value="CAF4374479.1"/>
    <property type="molecule type" value="Genomic_DNA"/>
</dbReference>
<accession>A0A815TA80</accession>
<proteinExistence type="predicted"/>
<evidence type="ECO:0000313" key="3">
    <source>
        <dbReference type="EMBL" id="CAF1576945.1"/>
    </source>
</evidence>
<evidence type="ECO:0000313" key="5">
    <source>
        <dbReference type="EMBL" id="CAF4374479.1"/>
    </source>
</evidence>
<dbReference type="Proteomes" id="UP000681722">
    <property type="component" value="Unassembled WGS sequence"/>
</dbReference>
<dbReference type="Proteomes" id="UP000663829">
    <property type="component" value="Unassembled WGS sequence"/>
</dbReference>
<protein>
    <recommendedName>
        <fullName evidence="1">Thioredoxin domain-containing protein</fullName>
    </recommendedName>
</protein>
<dbReference type="Proteomes" id="UP000677228">
    <property type="component" value="Unassembled WGS sequence"/>
</dbReference>
<dbReference type="Gene3D" id="3.40.30.10">
    <property type="entry name" value="Glutaredoxin"/>
    <property type="match status" value="1"/>
</dbReference>
<name>A0A815TA80_9BILA</name>
<dbReference type="SUPFAM" id="SSF52833">
    <property type="entry name" value="Thioredoxin-like"/>
    <property type="match status" value="1"/>
</dbReference>
<dbReference type="PROSITE" id="PS51352">
    <property type="entry name" value="THIOREDOXIN_2"/>
    <property type="match status" value="1"/>
</dbReference>
<evidence type="ECO:0000313" key="2">
    <source>
        <dbReference type="EMBL" id="CAF1498403.1"/>
    </source>
</evidence>
<dbReference type="EMBL" id="CAJNOK010044969">
    <property type="protein sequence ID" value="CAF1576945.1"/>
    <property type="molecule type" value="Genomic_DNA"/>
</dbReference>
<evidence type="ECO:0000259" key="1">
    <source>
        <dbReference type="PROSITE" id="PS51352"/>
    </source>
</evidence>
<dbReference type="EMBL" id="CAJOBC010087751">
    <property type="protein sequence ID" value="CAF4360499.1"/>
    <property type="molecule type" value="Genomic_DNA"/>
</dbReference>
<dbReference type="OrthoDB" id="409136at2759"/>
<gene>
    <name evidence="2" type="ORF">GPM918_LOCUS36570</name>
    <name evidence="3" type="ORF">OVA965_LOCUS40727</name>
    <name evidence="4" type="ORF">SRO942_LOCUS37313</name>
    <name evidence="5" type="ORF">TMI583_LOCUS42220</name>
</gene>
<dbReference type="InterPro" id="IPR013766">
    <property type="entry name" value="Thioredoxin_domain"/>
</dbReference>
<evidence type="ECO:0000313" key="4">
    <source>
        <dbReference type="EMBL" id="CAF4360499.1"/>
    </source>
</evidence>
<dbReference type="EMBL" id="CAJNOQ010022239">
    <property type="protein sequence ID" value="CAF1498403.1"/>
    <property type="molecule type" value="Genomic_DNA"/>
</dbReference>
<dbReference type="GO" id="GO:0030178">
    <property type="term" value="P:negative regulation of Wnt signaling pathway"/>
    <property type="evidence" value="ECO:0007669"/>
    <property type="project" value="TreeGrafter"/>
</dbReference>
<dbReference type="PANTHER" id="PTHR46472:SF1">
    <property type="entry name" value="NUCLEOREDOXIN"/>
    <property type="match status" value="1"/>
</dbReference>
<organism evidence="2 6">
    <name type="scientific">Didymodactylos carnosus</name>
    <dbReference type="NCBI Taxonomy" id="1234261"/>
    <lineage>
        <taxon>Eukaryota</taxon>
        <taxon>Metazoa</taxon>
        <taxon>Spiralia</taxon>
        <taxon>Gnathifera</taxon>
        <taxon>Rotifera</taxon>
        <taxon>Eurotatoria</taxon>
        <taxon>Bdelloidea</taxon>
        <taxon>Philodinida</taxon>
        <taxon>Philodinidae</taxon>
        <taxon>Didymodactylos</taxon>
    </lineage>
</organism>
<evidence type="ECO:0000313" key="6">
    <source>
        <dbReference type="Proteomes" id="UP000663829"/>
    </source>
</evidence>
<dbReference type="PANTHER" id="PTHR46472">
    <property type="entry name" value="NUCLEOREDOXIN"/>
    <property type="match status" value="1"/>
</dbReference>
<keyword evidence="6" id="KW-1185">Reference proteome</keyword>